<dbReference type="EMBL" id="JABVXQ010000006">
    <property type="protein sequence ID" value="KAF6104042.1"/>
    <property type="molecule type" value="Genomic_DNA"/>
</dbReference>
<evidence type="ECO:0000313" key="3">
    <source>
        <dbReference type="Proteomes" id="UP000664940"/>
    </source>
</evidence>
<comment type="caution">
    <text evidence="2">The sequence shown here is derived from an EMBL/GenBank/DDBJ whole genome shotgun (WGS) entry which is preliminary data.</text>
</comment>
<reference evidence="2 3" key="1">
    <citation type="journal article" date="2020" name="Nature">
        <title>Six reference-quality genomes reveal evolution of bat adaptations.</title>
        <authorList>
            <person name="Jebb D."/>
            <person name="Huang Z."/>
            <person name="Pippel M."/>
            <person name="Hughes G.M."/>
            <person name="Lavrichenko K."/>
            <person name="Devanna P."/>
            <person name="Winkler S."/>
            <person name="Jermiin L.S."/>
            <person name="Skirmuntt E.C."/>
            <person name="Katzourakis A."/>
            <person name="Burkitt-Gray L."/>
            <person name="Ray D.A."/>
            <person name="Sullivan K.A.M."/>
            <person name="Roscito J.G."/>
            <person name="Kirilenko B.M."/>
            <person name="Davalos L.M."/>
            <person name="Corthals A.P."/>
            <person name="Power M.L."/>
            <person name="Jones G."/>
            <person name="Ransome R.D."/>
            <person name="Dechmann D.K.N."/>
            <person name="Locatelli A.G."/>
            <person name="Puechmaille S.J."/>
            <person name="Fedrigo O."/>
            <person name="Jarvis E.D."/>
            <person name="Hiller M."/>
            <person name="Vernes S.C."/>
            <person name="Myers E.W."/>
            <person name="Teeling E.C."/>
        </authorList>
    </citation>
    <scope>NUCLEOTIDE SEQUENCE [LARGE SCALE GENOMIC DNA]</scope>
    <source>
        <strain evidence="2">Bat1K_MPI-CBG_1</strain>
    </source>
</reference>
<organism evidence="2 3">
    <name type="scientific">Phyllostomus discolor</name>
    <name type="common">pale spear-nosed bat</name>
    <dbReference type="NCBI Taxonomy" id="89673"/>
    <lineage>
        <taxon>Eukaryota</taxon>
        <taxon>Metazoa</taxon>
        <taxon>Chordata</taxon>
        <taxon>Craniata</taxon>
        <taxon>Vertebrata</taxon>
        <taxon>Euteleostomi</taxon>
        <taxon>Mammalia</taxon>
        <taxon>Eutheria</taxon>
        <taxon>Laurasiatheria</taxon>
        <taxon>Chiroptera</taxon>
        <taxon>Yangochiroptera</taxon>
        <taxon>Phyllostomidae</taxon>
        <taxon>Phyllostominae</taxon>
        <taxon>Phyllostomus</taxon>
    </lineage>
</organism>
<evidence type="ECO:0000313" key="2">
    <source>
        <dbReference type="EMBL" id="KAF6104042.1"/>
    </source>
</evidence>
<proteinExistence type="predicted"/>
<dbReference type="Proteomes" id="UP000664940">
    <property type="component" value="Unassembled WGS sequence"/>
</dbReference>
<protein>
    <submittedName>
        <fullName evidence="2">Uncharacterized protein</fullName>
    </submittedName>
</protein>
<name>A0A834A3U4_9CHIR</name>
<evidence type="ECO:0000256" key="1">
    <source>
        <dbReference type="SAM" id="MobiDB-lite"/>
    </source>
</evidence>
<gene>
    <name evidence="2" type="ORF">HJG60_011091</name>
</gene>
<sequence>MRTRTHTHTHTCRRQSLEQHTHFQNSRCLSPSRDQPPGLALLPGREVHSRVLRAPASCPLGSKAPPPVSPGPGTHTPPSCAGTSQCGSPCVPDRSEQLPRAELWVPWESGTQLRHFLGLF</sequence>
<feature type="region of interest" description="Disordered" evidence="1">
    <location>
        <begin position="53"/>
        <end position="94"/>
    </location>
</feature>
<accession>A0A834A3U4</accession>
<dbReference type="AlphaFoldDB" id="A0A834A3U4"/>